<evidence type="ECO:0000256" key="2">
    <source>
        <dbReference type="ARBA" id="ARBA00005709"/>
    </source>
</evidence>
<evidence type="ECO:0000313" key="6">
    <source>
        <dbReference type="EMBL" id="HDD35357.1"/>
    </source>
</evidence>
<feature type="domain" description="Flagellin C-terminal" evidence="5">
    <location>
        <begin position="208"/>
        <end position="290"/>
    </location>
</feature>
<dbReference type="SUPFAM" id="SSF64518">
    <property type="entry name" value="Phase 1 flagellin"/>
    <property type="match status" value="1"/>
</dbReference>
<dbReference type="InterPro" id="IPR013384">
    <property type="entry name" value="Flagell_FlgL"/>
</dbReference>
<dbReference type="PANTHER" id="PTHR42792">
    <property type="entry name" value="FLAGELLIN"/>
    <property type="match status" value="1"/>
</dbReference>
<comment type="caution">
    <text evidence="6">The sequence shown here is derived from an EMBL/GenBank/DDBJ whole genome shotgun (WGS) entry which is preliminary data.</text>
</comment>
<dbReference type="Pfam" id="PF00700">
    <property type="entry name" value="Flagellin_C"/>
    <property type="match status" value="1"/>
</dbReference>
<organism evidence="6">
    <name type="scientific">Desulfofervidus auxilii</name>
    <dbReference type="NCBI Taxonomy" id="1621989"/>
    <lineage>
        <taxon>Bacteria</taxon>
        <taxon>Pseudomonadati</taxon>
        <taxon>Thermodesulfobacteriota</taxon>
        <taxon>Candidatus Desulfofervidia</taxon>
        <taxon>Candidatus Desulfofervidales</taxon>
        <taxon>Candidatus Desulfofervidaceae</taxon>
        <taxon>Candidatus Desulfofervidus</taxon>
    </lineage>
</organism>
<keyword evidence="6" id="KW-0966">Cell projection</keyword>
<dbReference type="EMBL" id="DQWQ01000049">
    <property type="protein sequence ID" value="HDD35357.1"/>
    <property type="molecule type" value="Genomic_DNA"/>
</dbReference>
<comment type="subcellular location">
    <subcellularLocation>
        <location evidence="1">Bacterial flagellum</location>
    </subcellularLocation>
</comment>
<dbReference type="GO" id="GO:0071973">
    <property type="term" value="P:bacterial-type flagellum-dependent cell motility"/>
    <property type="evidence" value="ECO:0007669"/>
    <property type="project" value="InterPro"/>
</dbReference>
<keyword evidence="3" id="KW-0975">Bacterial flagellum</keyword>
<dbReference type="Proteomes" id="UP000885706">
    <property type="component" value="Unassembled WGS sequence"/>
</dbReference>
<evidence type="ECO:0000256" key="1">
    <source>
        <dbReference type="ARBA" id="ARBA00004365"/>
    </source>
</evidence>
<dbReference type="GO" id="GO:0009424">
    <property type="term" value="C:bacterial-type flagellum hook"/>
    <property type="evidence" value="ECO:0007669"/>
    <property type="project" value="InterPro"/>
</dbReference>
<dbReference type="PANTHER" id="PTHR42792:SF1">
    <property type="entry name" value="FLAGELLAR HOOK-ASSOCIATED PROTEIN 3"/>
    <property type="match status" value="1"/>
</dbReference>
<accession>A0A7V0NEJ8</accession>
<dbReference type="Pfam" id="PF00669">
    <property type="entry name" value="Flagellin_N"/>
    <property type="match status" value="1"/>
</dbReference>
<proteinExistence type="inferred from homology"/>
<sequence>MRVTHHMLYRNFLFHLEHINENLKKDFEKIASGKKILRPSDDPFGMAKSLTYQRKLADIEQYKRNIKRAISWQNITEMALQEMTNLLVEAKEIAISQGSDTATSETRAMLAAHIEKLKEHALQIGNTKLGDQYVFAGYLTSTQPFVDTDNNYHGDNGQIKVNISSYMQLSFNIPGSIFTNGTNIFQALDDLKTALETNDADSIRNLIGTLDQAIKQVIVAHASLGSIMNRFEAVKTDLTSYSVELTAHLSETEDSDMAKVASSLATHQIIYQSTLAGMAKIMQFNLFNYLG</sequence>
<dbReference type="Gene3D" id="1.20.1330.10">
    <property type="entry name" value="f41 fragment of flagellin, N-terminal domain"/>
    <property type="match status" value="1"/>
</dbReference>
<dbReference type="InterPro" id="IPR001492">
    <property type="entry name" value="Flagellin"/>
</dbReference>
<comment type="similarity">
    <text evidence="2">Belongs to the bacterial flagellin family.</text>
</comment>
<dbReference type="InterPro" id="IPR001029">
    <property type="entry name" value="Flagellin_N"/>
</dbReference>
<name>A0A7V0NEJ8_DESA2</name>
<gene>
    <name evidence="6" type="primary">flgL</name>
    <name evidence="6" type="ORF">ENF30_01005</name>
</gene>
<evidence type="ECO:0000259" key="5">
    <source>
        <dbReference type="Pfam" id="PF00700"/>
    </source>
</evidence>
<keyword evidence="6" id="KW-0969">Cilium</keyword>
<reference evidence="6" key="1">
    <citation type="journal article" date="2020" name="mSystems">
        <title>Genome- and Community-Level Interaction Insights into Carbon Utilization and Element Cycling Functions of Hydrothermarchaeota in Hydrothermal Sediment.</title>
        <authorList>
            <person name="Zhou Z."/>
            <person name="Liu Y."/>
            <person name="Xu W."/>
            <person name="Pan J."/>
            <person name="Luo Z.H."/>
            <person name="Li M."/>
        </authorList>
    </citation>
    <scope>NUCLEOTIDE SEQUENCE [LARGE SCALE GENOMIC DNA]</scope>
    <source>
        <strain evidence="6">HyVt-113</strain>
    </source>
</reference>
<dbReference type="GO" id="GO:0005198">
    <property type="term" value="F:structural molecule activity"/>
    <property type="evidence" value="ECO:0007669"/>
    <property type="project" value="InterPro"/>
</dbReference>
<dbReference type="InterPro" id="IPR046358">
    <property type="entry name" value="Flagellin_C"/>
</dbReference>
<dbReference type="NCBIfam" id="TIGR02550">
    <property type="entry name" value="flagell_flgL"/>
    <property type="match status" value="1"/>
</dbReference>
<keyword evidence="6" id="KW-0282">Flagellum</keyword>
<dbReference type="AlphaFoldDB" id="A0A7V0NEJ8"/>
<feature type="domain" description="Flagellin N-terminal" evidence="4">
    <location>
        <begin position="5"/>
        <end position="138"/>
    </location>
</feature>
<protein>
    <submittedName>
        <fullName evidence="6">Flagellar hook-associated protein 3</fullName>
    </submittedName>
</protein>
<evidence type="ECO:0000256" key="3">
    <source>
        <dbReference type="ARBA" id="ARBA00023143"/>
    </source>
</evidence>
<evidence type="ECO:0000259" key="4">
    <source>
        <dbReference type="Pfam" id="PF00669"/>
    </source>
</evidence>